<dbReference type="HOGENOM" id="CLU_025068_1_0_4"/>
<keyword evidence="6" id="KW-1185">Reference proteome</keyword>
<evidence type="ECO:0000256" key="4">
    <source>
        <dbReference type="ARBA" id="ARBA00022679"/>
    </source>
</evidence>
<name>V8QQE2_9BURK</name>
<dbReference type="InterPro" id="IPR036969">
    <property type="entry name" value="Citrate_synthase_sf"/>
</dbReference>
<protein>
    <recommendedName>
        <fullName evidence="3">citrate synthase (unknown stereospecificity)</fullName>
        <ecNumber evidence="3">2.3.3.16</ecNumber>
    </recommendedName>
</protein>
<dbReference type="PANTHER" id="PTHR11739:SF4">
    <property type="entry name" value="CITRATE SYNTHASE, PEROXISOMAL"/>
    <property type="match status" value="1"/>
</dbReference>
<comment type="pathway">
    <text evidence="1">Carbohydrate metabolism; tricarboxylic acid cycle; isocitrate from oxaloacetate: step 1/2.</text>
</comment>
<organism evidence="5 6">
    <name type="scientific">Advenella kashmirensis W13003</name>
    <dbReference type="NCBI Taxonomy" id="1424334"/>
    <lineage>
        <taxon>Bacteria</taxon>
        <taxon>Pseudomonadati</taxon>
        <taxon>Pseudomonadota</taxon>
        <taxon>Betaproteobacteria</taxon>
        <taxon>Burkholderiales</taxon>
        <taxon>Alcaligenaceae</taxon>
    </lineage>
</organism>
<comment type="caution">
    <text evidence="5">The sequence shown here is derived from an EMBL/GenBank/DDBJ whole genome shotgun (WGS) entry which is preliminary data.</text>
</comment>
<dbReference type="Gene3D" id="1.10.230.10">
    <property type="entry name" value="Cytochrome P450-Terp, domain 2"/>
    <property type="match status" value="1"/>
</dbReference>
<keyword evidence="4" id="KW-0808">Transferase</keyword>
<proteinExistence type="inferred from homology"/>
<dbReference type="GO" id="GO:0036440">
    <property type="term" value="F:citrate synthase activity"/>
    <property type="evidence" value="ECO:0007669"/>
    <property type="project" value="UniProtKB-EC"/>
</dbReference>
<dbReference type="PRINTS" id="PR00143">
    <property type="entry name" value="CITRTSNTHASE"/>
</dbReference>
<dbReference type="eggNOG" id="COG0372">
    <property type="taxonomic scope" value="Bacteria"/>
</dbReference>
<evidence type="ECO:0000313" key="5">
    <source>
        <dbReference type="EMBL" id="ETF01548.1"/>
    </source>
</evidence>
<dbReference type="GO" id="GO:0006099">
    <property type="term" value="P:tricarboxylic acid cycle"/>
    <property type="evidence" value="ECO:0007669"/>
    <property type="project" value="UniProtKB-UniPathway"/>
</dbReference>
<dbReference type="SUPFAM" id="SSF48256">
    <property type="entry name" value="Citrate synthase"/>
    <property type="match status" value="1"/>
</dbReference>
<dbReference type="PANTHER" id="PTHR11739">
    <property type="entry name" value="CITRATE SYNTHASE"/>
    <property type="match status" value="1"/>
</dbReference>
<dbReference type="Gene3D" id="1.10.580.10">
    <property type="entry name" value="Citrate Synthase, domain 1"/>
    <property type="match status" value="1"/>
</dbReference>
<comment type="similarity">
    <text evidence="2">Belongs to the citrate synthase family.</text>
</comment>
<dbReference type="GO" id="GO:0005975">
    <property type="term" value="P:carbohydrate metabolic process"/>
    <property type="evidence" value="ECO:0007669"/>
    <property type="project" value="TreeGrafter"/>
</dbReference>
<dbReference type="EMBL" id="AYXT01000010">
    <property type="protein sequence ID" value="ETF01548.1"/>
    <property type="molecule type" value="Genomic_DNA"/>
</dbReference>
<dbReference type="EC" id="2.3.3.16" evidence="3"/>
<dbReference type="PATRIC" id="fig|1424334.3.peg.2431"/>
<evidence type="ECO:0000313" key="6">
    <source>
        <dbReference type="Proteomes" id="UP000018733"/>
    </source>
</evidence>
<accession>V8QQE2</accession>
<gene>
    <name evidence="5" type="ORF">W822_12070</name>
</gene>
<dbReference type="Proteomes" id="UP000018733">
    <property type="component" value="Unassembled WGS sequence"/>
</dbReference>
<dbReference type="STRING" id="1424334.W822_12070"/>
<dbReference type="UniPathway" id="UPA00223">
    <property type="reaction ID" value="UER00717"/>
</dbReference>
<dbReference type="InterPro" id="IPR016143">
    <property type="entry name" value="Citrate_synth-like_sm_a-sub"/>
</dbReference>
<evidence type="ECO:0000256" key="3">
    <source>
        <dbReference type="ARBA" id="ARBA00012972"/>
    </source>
</evidence>
<dbReference type="GO" id="GO:0005829">
    <property type="term" value="C:cytosol"/>
    <property type="evidence" value="ECO:0007669"/>
    <property type="project" value="TreeGrafter"/>
</dbReference>
<dbReference type="RefSeq" id="WP_024005380.1">
    <property type="nucleotide sequence ID" value="NZ_KI650980.1"/>
</dbReference>
<dbReference type="InterPro" id="IPR016142">
    <property type="entry name" value="Citrate_synth-like_lrg_a-sub"/>
</dbReference>
<evidence type="ECO:0000256" key="1">
    <source>
        <dbReference type="ARBA" id="ARBA00004751"/>
    </source>
</evidence>
<dbReference type="AlphaFoldDB" id="V8QQE2"/>
<dbReference type="Pfam" id="PF00285">
    <property type="entry name" value="Citrate_synt"/>
    <property type="match status" value="1"/>
</dbReference>
<sequence>MSDDDMHLDYATAEEAISLLKIRAETLYTYVSRGLIRSIPQPGLKTKLYLKEDLERLLARSTARNGHGPSAASAMNWGEPIIPTSITEITPDGPKYRGKNVIELAQSGASFETVADLLWTGISTASHSAWPGTRNHQNIIALTELIETEISNEFLEVMASITLHLGLLGGSTSERLPGENTISAGREIIQILTGCFGYMTPKRRYIPLREGQSIAAGLIQALGLEDTAENYEIFQSILVILADHELSPGTFATRVAASSGCTLHSCIASAICTSSGGRIGRLYEQVDIFLARNRTVKKMIESANLLQNRGVVVPGFNHPLYPRGDPRGRYLMDLLRRLRKGYKEIDRVCLFSEFMNTEHQSHPRHELAIVALTRSMSLPPQTPAALFVLSRIAGWVAHVQEQRLSSMLLRPRAKFNNA</sequence>
<dbReference type="InterPro" id="IPR002020">
    <property type="entry name" value="Citrate_synthase"/>
</dbReference>
<evidence type="ECO:0000256" key="2">
    <source>
        <dbReference type="ARBA" id="ARBA00010566"/>
    </source>
</evidence>
<reference evidence="5 6" key="1">
    <citation type="journal article" date="2014" name="Genome Announc.">
        <title>Draft Genome Sequence of Advenella kashmirensis Strain W13003, a Polycyclic Aromatic Hydrocarbon-Degrading Bacterium.</title>
        <authorList>
            <person name="Wang X."/>
            <person name="Jin D."/>
            <person name="Zhou L."/>
            <person name="Wu L."/>
            <person name="An W."/>
            <person name="Zhao L."/>
        </authorList>
    </citation>
    <scope>NUCLEOTIDE SEQUENCE [LARGE SCALE GENOMIC DNA]</scope>
    <source>
        <strain evidence="5 6">W13003</strain>
    </source>
</reference>